<accession>A0A7J8FZC1</accession>
<feature type="compositionally biased region" description="Basic and acidic residues" evidence="1">
    <location>
        <begin position="8"/>
        <end position="23"/>
    </location>
</feature>
<feature type="region of interest" description="Disordered" evidence="1">
    <location>
        <begin position="1"/>
        <end position="29"/>
    </location>
</feature>
<reference evidence="2 3" key="1">
    <citation type="journal article" date="2020" name="Nature">
        <title>Six reference-quality genomes reveal evolution of bat adaptations.</title>
        <authorList>
            <person name="Jebb D."/>
            <person name="Huang Z."/>
            <person name="Pippel M."/>
            <person name="Hughes G.M."/>
            <person name="Lavrichenko K."/>
            <person name="Devanna P."/>
            <person name="Winkler S."/>
            <person name="Jermiin L.S."/>
            <person name="Skirmuntt E.C."/>
            <person name="Katzourakis A."/>
            <person name="Burkitt-Gray L."/>
            <person name="Ray D.A."/>
            <person name="Sullivan K.A.M."/>
            <person name="Roscito J.G."/>
            <person name="Kirilenko B.M."/>
            <person name="Davalos L.M."/>
            <person name="Corthals A.P."/>
            <person name="Power M.L."/>
            <person name="Jones G."/>
            <person name="Ransome R.D."/>
            <person name="Dechmann D.K.N."/>
            <person name="Locatelli A.G."/>
            <person name="Puechmaille S.J."/>
            <person name="Fedrigo O."/>
            <person name="Jarvis E.D."/>
            <person name="Hiller M."/>
            <person name="Vernes S.C."/>
            <person name="Myers E.W."/>
            <person name="Teeling E.C."/>
        </authorList>
    </citation>
    <scope>NUCLEOTIDE SEQUENCE [LARGE SCALE GENOMIC DNA]</scope>
    <source>
        <strain evidence="2">MMolMol1</strain>
        <tissue evidence="2">Muscle</tissue>
    </source>
</reference>
<proteinExistence type="predicted"/>
<organism evidence="2 3">
    <name type="scientific">Molossus molossus</name>
    <name type="common">Pallas' mastiff bat</name>
    <name type="synonym">Vespertilio molossus</name>
    <dbReference type="NCBI Taxonomy" id="27622"/>
    <lineage>
        <taxon>Eukaryota</taxon>
        <taxon>Metazoa</taxon>
        <taxon>Chordata</taxon>
        <taxon>Craniata</taxon>
        <taxon>Vertebrata</taxon>
        <taxon>Euteleostomi</taxon>
        <taxon>Mammalia</taxon>
        <taxon>Eutheria</taxon>
        <taxon>Laurasiatheria</taxon>
        <taxon>Chiroptera</taxon>
        <taxon>Yangochiroptera</taxon>
        <taxon>Molossidae</taxon>
        <taxon>Molossus</taxon>
    </lineage>
</organism>
<evidence type="ECO:0000313" key="3">
    <source>
        <dbReference type="Proteomes" id="UP000550707"/>
    </source>
</evidence>
<name>A0A7J8FZC1_MOLMO</name>
<dbReference type="EMBL" id="JACASF010000010">
    <property type="protein sequence ID" value="KAF6452996.1"/>
    <property type="molecule type" value="Genomic_DNA"/>
</dbReference>
<sequence>MALVTHGTDPRAPERSNSRDGSKGRTVAGRGIEWPLPGLPCLPFFLTMTVTTAEKFWFLVTVCSPRPHEARLRDGPTSSSLPRGLLCDSAPNRPTRAGVLLWSWERILSDVPAFPGPGLPEGRDRVFSPVCLPPNLVYSLCPERCTMLQVSLRSVTGQPARHK</sequence>
<keyword evidence="3" id="KW-1185">Reference proteome</keyword>
<gene>
    <name evidence="2" type="ORF">HJG59_008270</name>
</gene>
<comment type="caution">
    <text evidence="2">The sequence shown here is derived from an EMBL/GenBank/DDBJ whole genome shotgun (WGS) entry which is preliminary data.</text>
</comment>
<dbReference type="InParanoid" id="A0A7J8FZC1"/>
<dbReference type="AlphaFoldDB" id="A0A7J8FZC1"/>
<evidence type="ECO:0000256" key="1">
    <source>
        <dbReference type="SAM" id="MobiDB-lite"/>
    </source>
</evidence>
<evidence type="ECO:0000313" key="2">
    <source>
        <dbReference type="EMBL" id="KAF6452996.1"/>
    </source>
</evidence>
<dbReference type="Proteomes" id="UP000550707">
    <property type="component" value="Unassembled WGS sequence"/>
</dbReference>
<protein>
    <submittedName>
        <fullName evidence="2">Uncharacterized protein</fullName>
    </submittedName>
</protein>